<protein>
    <submittedName>
        <fullName evidence="1">Uncharacterized protein</fullName>
    </submittedName>
</protein>
<sequence>MLVIVERLLADCCLFAIFSVDFRGGNGLGLCSTQKSVVIHTPKYLPCPNCSI</sequence>
<organism evidence="1">
    <name type="scientific">Anguilla anguilla</name>
    <name type="common">European freshwater eel</name>
    <name type="synonym">Muraena anguilla</name>
    <dbReference type="NCBI Taxonomy" id="7936"/>
    <lineage>
        <taxon>Eukaryota</taxon>
        <taxon>Metazoa</taxon>
        <taxon>Chordata</taxon>
        <taxon>Craniata</taxon>
        <taxon>Vertebrata</taxon>
        <taxon>Euteleostomi</taxon>
        <taxon>Actinopterygii</taxon>
        <taxon>Neopterygii</taxon>
        <taxon>Teleostei</taxon>
        <taxon>Anguilliformes</taxon>
        <taxon>Anguillidae</taxon>
        <taxon>Anguilla</taxon>
    </lineage>
</organism>
<dbReference type="AlphaFoldDB" id="A0A0E9WN48"/>
<evidence type="ECO:0000313" key="1">
    <source>
        <dbReference type="EMBL" id="JAH91814.1"/>
    </source>
</evidence>
<accession>A0A0E9WN48</accession>
<reference evidence="1" key="1">
    <citation type="submission" date="2014-11" db="EMBL/GenBank/DDBJ databases">
        <authorList>
            <person name="Amaro Gonzalez C."/>
        </authorList>
    </citation>
    <scope>NUCLEOTIDE SEQUENCE</scope>
</reference>
<proteinExistence type="predicted"/>
<reference evidence="1" key="2">
    <citation type="journal article" date="2015" name="Fish Shellfish Immunol.">
        <title>Early steps in the European eel (Anguilla anguilla)-Vibrio vulnificus interaction in the gills: Role of the RtxA13 toxin.</title>
        <authorList>
            <person name="Callol A."/>
            <person name="Pajuelo D."/>
            <person name="Ebbesson L."/>
            <person name="Teles M."/>
            <person name="MacKenzie S."/>
            <person name="Amaro C."/>
        </authorList>
    </citation>
    <scope>NUCLEOTIDE SEQUENCE</scope>
</reference>
<name>A0A0E9WN48_ANGAN</name>
<dbReference type="EMBL" id="GBXM01016763">
    <property type="protein sequence ID" value="JAH91814.1"/>
    <property type="molecule type" value="Transcribed_RNA"/>
</dbReference>